<evidence type="ECO:0000256" key="4">
    <source>
        <dbReference type="ARBA" id="ARBA00023186"/>
    </source>
</evidence>
<dbReference type="Gene3D" id="2.60.260.20">
    <property type="entry name" value="Urease metallochaperone UreE, N-terminal domain"/>
    <property type="match status" value="1"/>
</dbReference>
<comment type="similarity">
    <text evidence="5">Belongs to the UreE family.</text>
</comment>
<accession>A0A858R2Y0</accession>
<protein>
    <recommendedName>
        <fullName evidence="5">Urease accessory protein UreE</fullName>
    </recommendedName>
</protein>
<evidence type="ECO:0000259" key="7">
    <source>
        <dbReference type="SMART" id="SM00988"/>
    </source>
</evidence>
<dbReference type="GO" id="GO:0019627">
    <property type="term" value="P:urea metabolic process"/>
    <property type="evidence" value="ECO:0007669"/>
    <property type="project" value="InterPro"/>
</dbReference>
<sequence length="163" mass="17868">MTTLPRATDILPAGSWDPGTAADRITLDYDSRHRRRFRLRAASGLEFLLDLPRATALRQGDGLRLEDGRVVLVQAAPEPLVEVTARDAATLVRLAWHLGNRHLPAQFDGDRILIRDDHVIVLMLHGLGAIVRPVRAPFDPESGAYAGGGHHHHGHGHDHSHGP</sequence>
<dbReference type="CDD" id="cd00571">
    <property type="entry name" value="UreE"/>
    <property type="match status" value="1"/>
</dbReference>
<evidence type="ECO:0000256" key="5">
    <source>
        <dbReference type="HAMAP-Rule" id="MF_00822"/>
    </source>
</evidence>
<dbReference type="GO" id="GO:0006457">
    <property type="term" value="P:protein folding"/>
    <property type="evidence" value="ECO:0007669"/>
    <property type="project" value="InterPro"/>
</dbReference>
<feature type="domain" description="UreE urease accessory N-terminal" evidence="7">
    <location>
        <begin position="6"/>
        <end position="71"/>
    </location>
</feature>
<evidence type="ECO:0000256" key="2">
    <source>
        <dbReference type="ARBA" id="ARBA00022490"/>
    </source>
</evidence>
<dbReference type="Proteomes" id="UP000501891">
    <property type="component" value="Chromosome"/>
</dbReference>
<keyword evidence="9" id="KW-1185">Reference proteome</keyword>
<dbReference type="GO" id="GO:0051082">
    <property type="term" value="F:unfolded protein binding"/>
    <property type="evidence" value="ECO:0007669"/>
    <property type="project" value="UniProtKB-UniRule"/>
</dbReference>
<dbReference type="InterPro" id="IPR036118">
    <property type="entry name" value="UreE_N_sf"/>
</dbReference>
<dbReference type="Pfam" id="PF02814">
    <property type="entry name" value="UreE_N"/>
    <property type="match status" value="1"/>
</dbReference>
<dbReference type="SMART" id="SM00988">
    <property type="entry name" value="UreE_N"/>
    <property type="match status" value="1"/>
</dbReference>
<dbReference type="GO" id="GO:0016151">
    <property type="term" value="F:nickel cation binding"/>
    <property type="evidence" value="ECO:0007669"/>
    <property type="project" value="UniProtKB-UniRule"/>
</dbReference>
<keyword evidence="4 5" id="KW-0143">Chaperone</keyword>
<dbReference type="InterPro" id="IPR012406">
    <property type="entry name" value="UreE"/>
</dbReference>
<comment type="function">
    <text evidence="5">Involved in urease metallocenter assembly. Binds nickel. Probably functions as a nickel donor during metallocenter assembly.</text>
</comment>
<dbReference type="AlphaFoldDB" id="A0A858R2Y0"/>
<dbReference type="Gene3D" id="3.30.70.790">
    <property type="entry name" value="UreE, C-terminal domain"/>
    <property type="match status" value="1"/>
</dbReference>
<evidence type="ECO:0000256" key="3">
    <source>
        <dbReference type="ARBA" id="ARBA00022596"/>
    </source>
</evidence>
<dbReference type="GO" id="GO:0065003">
    <property type="term" value="P:protein-containing complex assembly"/>
    <property type="evidence" value="ECO:0007669"/>
    <property type="project" value="InterPro"/>
</dbReference>
<evidence type="ECO:0000313" key="8">
    <source>
        <dbReference type="EMBL" id="QJE71742.1"/>
    </source>
</evidence>
<keyword evidence="3 5" id="KW-0533">Nickel</keyword>
<reference evidence="8" key="1">
    <citation type="submission" date="2020-04" db="EMBL/GenBank/DDBJ databases">
        <title>A desert anoxygenic phototrophic bacterium fixes CO2 using RubisCO under aerobic conditions.</title>
        <authorList>
            <person name="Tang K."/>
        </authorList>
    </citation>
    <scope>NUCLEOTIDE SEQUENCE [LARGE SCALE GENOMIC DNA]</scope>
    <source>
        <strain evidence="8">MIMtkB3</strain>
    </source>
</reference>
<dbReference type="KEGG" id="acru:HHL28_00205"/>
<dbReference type="InterPro" id="IPR007864">
    <property type="entry name" value="UreE_C_dom"/>
</dbReference>
<dbReference type="PIRSF" id="PIRSF036402">
    <property type="entry name" value="Ureas_acces_UreE"/>
    <property type="match status" value="1"/>
</dbReference>
<dbReference type="SUPFAM" id="SSF69287">
    <property type="entry name" value="Urease metallochaperone UreE, N-terminal domain"/>
    <property type="match status" value="1"/>
</dbReference>
<dbReference type="HAMAP" id="MF_00822">
    <property type="entry name" value="UreE"/>
    <property type="match status" value="1"/>
</dbReference>
<organism evidence="8 9">
    <name type="scientific">Aerophototrophica crusticola</name>
    <dbReference type="NCBI Taxonomy" id="1709002"/>
    <lineage>
        <taxon>Bacteria</taxon>
        <taxon>Pseudomonadati</taxon>
        <taxon>Pseudomonadota</taxon>
        <taxon>Alphaproteobacteria</taxon>
        <taxon>Rhodospirillales</taxon>
        <taxon>Rhodospirillaceae</taxon>
        <taxon>Aerophototrophica</taxon>
    </lineage>
</organism>
<comment type="subcellular location">
    <subcellularLocation>
        <location evidence="1 5">Cytoplasm</location>
    </subcellularLocation>
</comment>
<keyword evidence="2 5" id="KW-0963">Cytoplasm</keyword>
<dbReference type="GO" id="GO:0005737">
    <property type="term" value="C:cytoplasm"/>
    <property type="evidence" value="ECO:0007669"/>
    <property type="project" value="UniProtKB-SubCell"/>
</dbReference>
<proteinExistence type="inferred from homology"/>
<dbReference type="NCBIfam" id="NF009751">
    <property type="entry name" value="PRK13261.1-1"/>
    <property type="match status" value="1"/>
</dbReference>
<evidence type="ECO:0000313" key="9">
    <source>
        <dbReference type="Proteomes" id="UP000501891"/>
    </source>
</evidence>
<evidence type="ECO:0000256" key="6">
    <source>
        <dbReference type="SAM" id="MobiDB-lite"/>
    </source>
</evidence>
<name>A0A858R2Y0_9PROT</name>
<evidence type="ECO:0000256" key="1">
    <source>
        <dbReference type="ARBA" id="ARBA00004496"/>
    </source>
</evidence>
<dbReference type="Pfam" id="PF05194">
    <property type="entry name" value="UreE_C"/>
    <property type="match status" value="1"/>
</dbReference>
<dbReference type="EMBL" id="CP051775">
    <property type="protein sequence ID" value="QJE71742.1"/>
    <property type="molecule type" value="Genomic_DNA"/>
</dbReference>
<feature type="region of interest" description="Disordered" evidence="6">
    <location>
        <begin position="142"/>
        <end position="163"/>
    </location>
</feature>
<dbReference type="InterPro" id="IPR004029">
    <property type="entry name" value="UreE_N"/>
</dbReference>
<gene>
    <name evidence="5 8" type="primary">ureE</name>
    <name evidence="8" type="ORF">HHL28_00205</name>
</gene>
<dbReference type="SUPFAM" id="SSF69737">
    <property type="entry name" value="Urease metallochaperone UreE, C-terminal domain"/>
    <property type="match status" value="1"/>
</dbReference>